<organism evidence="3 4">
    <name type="scientific">Pelosinus propionicus DSM 13327</name>
    <dbReference type="NCBI Taxonomy" id="1123291"/>
    <lineage>
        <taxon>Bacteria</taxon>
        <taxon>Bacillati</taxon>
        <taxon>Bacillota</taxon>
        <taxon>Negativicutes</taxon>
        <taxon>Selenomonadales</taxon>
        <taxon>Sporomusaceae</taxon>
        <taxon>Pelosinus</taxon>
    </lineage>
</organism>
<accession>A0A1I4JVC8</accession>
<dbReference type="Proteomes" id="UP000199520">
    <property type="component" value="Unassembled WGS sequence"/>
</dbReference>
<feature type="compositionally biased region" description="Polar residues" evidence="2">
    <location>
        <begin position="179"/>
        <end position="190"/>
    </location>
</feature>
<reference evidence="4" key="1">
    <citation type="submission" date="2016-10" db="EMBL/GenBank/DDBJ databases">
        <authorList>
            <person name="Varghese N."/>
            <person name="Submissions S."/>
        </authorList>
    </citation>
    <scope>NUCLEOTIDE SEQUENCE [LARGE SCALE GENOMIC DNA]</scope>
    <source>
        <strain evidence="4">DSM 13327</strain>
    </source>
</reference>
<evidence type="ECO:0000256" key="1">
    <source>
        <dbReference type="SAM" id="Coils"/>
    </source>
</evidence>
<dbReference type="RefSeq" id="WP_090935777.1">
    <property type="nucleotide sequence ID" value="NZ_FOTS01000014.1"/>
</dbReference>
<evidence type="ECO:0000313" key="4">
    <source>
        <dbReference type="Proteomes" id="UP000199520"/>
    </source>
</evidence>
<proteinExistence type="predicted"/>
<gene>
    <name evidence="3" type="ORF">SAMN04490355_101437</name>
</gene>
<feature type="coiled-coil region" evidence="1">
    <location>
        <begin position="134"/>
        <end position="171"/>
    </location>
</feature>
<keyword evidence="4" id="KW-1185">Reference proteome</keyword>
<sequence length="207" mass="24041">MGEEVELREFVSERTKQYKIGELTIQSPKIQDQLFQIEEYLQSLILAQKEMAIRIKEISKININSVSAGAKVPRSTIYNNNRTLQVYIEKRCKEIEDQDILQLKRFNKVKANDKAIQIIIDGLQLQIVDNYELKQQIKEGERQLKSQIGQLEDKQKEIFALQKQINELQKRQSGSTVIPINTNTNKVASRSQKRNPKEITAVKKDNE</sequence>
<dbReference type="AlphaFoldDB" id="A0A1I4JVC8"/>
<dbReference type="OrthoDB" id="2920949at2"/>
<feature type="compositionally biased region" description="Basic and acidic residues" evidence="2">
    <location>
        <begin position="195"/>
        <end position="207"/>
    </location>
</feature>
<protein>
    <submittedName>
        <fullName evidence="3">Uncharacterized protein</fullName>
    </submittedName>
</protein>
<evidence type="ECO:0000256" key="2">
    <source>
        <dbReference type="SAM" id="MobiDB-lite"/>
    </source>
</evidence>
<evidence type="ECO:0000313" key="3">
    <source>
        <dbReference type="EMBL" id="SFL70291.1"/>
    </source>
</evidence>
<feature type="region of interest" description="Disordered" evidence="2">
    <location>
        <begin position="179"/>
        <end position="207"/>
    </location>
</feature>
<dbReference type="STRING" id="1123291.SAMN04490355_101437"/>
<keyword evidence="1" id="KW-0175">Coiled coil</keyword>
<dbReference type="EMBL" id="FOTS01000014">
    <property type="protein sequence ID" value="SFL70291.1"/>
    <property type="molecule type" value="Genomic_DNA"/>
</dbReference>
<name>A0A1I4JVC8_9FIRM</name>